<evidence type="ECO:0000313" key="2">
    <source>
        <dbReference type="EMBL" id="TRM69734.1"/>
    </source>
</evidence>
<sequence>MERRLYTISCLRQELDCLLSSAGSDRDSQTTAMSELPEMGPPGVSTPLAKYSWSNCSISFLSQNKFQRSEGSAALLDISTSQKTGLRAQSSDYYVASANLGAEKQRCSQYSGRGVVYVNTLLSEGNGSRYSQTYRLCQSCDTGVILASPILHK</sequence>
<evidence type="ECO:0000256" key="1">
    <source>
        <dbReference type="SAM" id="MobiDB-lite"/>
    </source>
</evidence>
<dbReference type="EMBL" id="VDMD01000001">
    <property type="protein sequence ID" value="TRM69734.1"/>
    <property type="molecule type" value="Genomic_DNA"/>
</dbReference>
<keyword evidence="3" id="KW-1185">Reference proteome</keyword>
<protein>
    <submittedName>
        <fullName evidence="2">Uncharacterized protein</fullName>
    </submittedName>
</protein>
<gene>
    <name evidence="2" type="ORF">BD626DRAFT_17209</name>
</gene>
<organism evidence="2 3">
    <name type="scientific">Schizophyllum amplum</name>
    <dbReference type="NCBI Taxonomy" id="97359"/>
    <lineage>
        <taxon>Eukaryota</taxon>
        <taxon>Fungi</taxon>
        <taxon>Dikarya</taxon>
        <taxon>Basidiomycota</taxon>
        <taxon>Agaricomycotina</taxon>
        <taxon>Agaricomycetes</taxon>
        <taxon>Agaricomycetidae</taxon>
        <taxon>Agaricales</taxon>
        <taxon>Schizophyllaceae</taxon>
        <taxon>Schizophyllum</taxon>
    </lineage>
</organism>
<name>A0A550CY60_9AGAR</name>
<evidence type="ECO:0000313" key="3">
    <source>
        <dbReference type="Proteomes" id="UP000320762"/>
    </source>
</evidence>
<reference evidence="2 3" key="1">
    <citation type="journal article" date="2019" name="New Phytol.">
        <title>Comparative genomics reveals unique wood-decay strategies and fruiting body development in the Schizophyllaceae.</title>
        <authorList>
            <person name="Almasi E."/>
            <person name="Sahu N."/>
            <person name="Krizsan K."/>
            <person name="Balint B."/>
            <person name="Kovacs G.M."/>
            <person name="Kiss B."/>
            <person name="Cseklye J."/>
            <person name="Drula E."/>
            <person name="Henrissat B."/>
            <person name="Nagy I."/>
            <person name="Chovatia M."/>
            <person name="Adam C."/>
            <person name="LaButti K."/>
            <person name="Lipzen A."/>
            <person name="Riley R."/>
            <person name="Grigoriev I.V."/>
            <person name="Nagy L.G."/>
        </authorList>
    </citation>
    <scope>NUCLEOTIDE SEQUENCE [LARGE SCALE GENOMIC DNA]</scope>
    <source>
        <strain evidence="2 3">NL-1724</strain>
    </source>
</reference>
<comment type="caution">
    <text evidence="2">The sequence shown here is derived from an EMBL/GenBank/DDBJ whole genome shotgun (WGS) entry which is preliminary data.</text>
</comment>
<feature type="region of interest" description="Disordered" evidence="1">
    <location>
        <begin position="22"/>
        <end position="42"/>
    </location>
</feature>
<proteinExistence type="predicted"/>
<dbReference type="Proteomes" id="UP000320762">
    <property type="component" value="Unassembled WGS sequence"/>
</dbReference>
<accession>A0A550CY60</accession>
<dbReference type="AlphaFoldDB" id="A0A550CY60"/>